<dbReference type="STRING" id="1797715.A3D81_02795"/>
<feature type="non-terminal residue" evidence="2">
    <location>
        <position position="1"/>
    </location>
</feature>
<organism evidence="2 3">
    <name type="scientific">Candidatus Curtissbacteria bacterium RIFCSPHIGHO2_02_FULL_40_17</name>
    <dbReference type="NCBI Taxonomy" id="1797715"/>
    <lineage>
        <taxon>Bacteria</taxon>
        <taxon>Candidatus Curtissiibacteriota</taxon>
    </lineage>
</organism>
<feature type="domain" description="Nudix hydrolase" evidence="1">
    <location>
        <begin position="17"/>
        <end position="164"/>
    </location>
</feature>
<dbReference type="InterPro" id="IPR000086">
    <property type="entry name" value="NUDIX_hydrolase_dom"/>
</dbReference>
<dbReference type="EMBL" id="MFBE01000010">
    <property type="protein sequence ID" value="OGD91755.1"/>
    <property type="molecule type" value="Genomic_DNA"/>
</dbReference>
<dbReference type="PROSITE" id="PS51462">
    <property type="entry name" value="NUDIX"/>
    <property type="match status" value="1"/>
</dbReference>
<accession>A0A1F5GIV8</accession>
<dbReference type="AlphaFoldDB" id="A0A1F5GIV8"/>
<gene>
    <name evidence="2" type="ORF">A3D81_02795</name>
</gene>
<evidence type="ECO:0000259" key="1">
    <source>
        <dbReference type="PROSITE" id="PS51462"/>
    </source>
</evidence>
<name>A0A1F5GIV8_9BACT</name>
<dbReference type="Proteomes" id="UP000178492">
    <property type="component" value="Unassembled WGS sequence"/>
</dbReference>
<sequence>YKKHKFMRRGDAEENPMYKQIIPYLIFETNGKVFLMRRKQDHTDSRLSSKYSLGIGGHINRKDIKEPKSQRVREDGIMAWARREFEEEIDYRGKYTTEFLGLLNDDSNEVGLVHLGLVIRLMGETNNIKVRDEHKLGRLVSLEQAGKYYLRMETWSQIVYDFLMGNK</sequence>
<feature type="non-terminal residue" evidence="2">
    <location>
        <position position="167"/>
    </location>
</feature>
<reference evidence="2 3" key="1">
    <citation type="journal article" date="2016" name="Nat. Commun.">
        <title>Thousands of microbial genomes shed light on interconnected biogeochemical processes in an aquifer system.</title>
        <authorList>
            <person name="Anantharaman K."/>
            <person name="Brown C.T."/>
            <person name="Hug L.A."/>
            <person name="Sharon I."/>
            <person name="Castelle C.J."/>
            <person name="Probst A.J."/>
            <person name="Thomas B.C."/>
            <person name="Singh A."/>
            <person name="Wilkins M.J."/>
            <person name="Karaoz U."/>
            <person name="Brodie E.L."/>
            <person name="Williams K.H."/>
            <person name="Hubbard S.S."/>
            <person name="Banfield J.F."/>
        </authorList>
    </citation>
    <scope>NUCLEOTIDE SEQUENCE [LARGE SCALE GENOMIC DNA]</scope>
</reference>
<dbReference type="InterPro" id="IPR015797">
    <property type="entry name" value="NUDIX_hydrolase-like_dom_sf"/>
</dbReference>
<evidence type="ECO:0000313" key="2">
    <source>
        <dbReference type="EMBL" id="OGD91755.1"/>
    </source>
</evidence>
<proteinExistence type="predicted"/>
<comment type="caution">
    <text evidence="2">The sequence shown here is derived from an EMBL/GenBank/DDBJ whole genome shotgun (WGS) entry which is preliminary data.</text>
</comment>
<dbReference type="Gene3D" id="3.90.79.10">
    <property type="entry name" value="Nucleoside Triphosphate Pyrophosphohydrolase"/>
    <property type="match status" value="1"/>
</dbReference>
<evidence type="ECO:0000313" key="3">
    <source>
        <dbReference type="Proteomes" id="UP000178492"/>
    </source>
</evidence>
<protein>
    <recommendedName>
        <fullName evidence="1">Nudix hydrolase domain-containing protein</fullName>
    </recommendedName>
</protein>
<dbReference type="SUPFAM" id="SSF55811">
    <property type="entry name" value="Nudix"/>
    <property type="match status" value="1"/>
</dbReference>